<dbReference type="EMBL" id="BOOG01000017">
    <property type="protein sequence ID" value="GIH69771.1"/>
    <property type="molecule type" value="Genomic_DNA"/>
</dbReference>
<gene>
    <name evidence="2" type="ORF">Mth01_20240</name>
</gene>
<evidence type="ECO:0000313" key="3">
    <source>
        <dbReference type="Proteomes" id="UP000610966"/>
    </source>
</evidence>
<accession>A0A8J3R8M2</accession>
<reference evidence="2" key="1">
    <citation type="submission" date="2021-01" db="EMBL/GenBank/DDBJ databases">
        <title>Whole genome shotgun sequence of Sphaerimonospora thailandensis NBRC 107569.</title>
        <authorList>
            <person name="Komaki H."/>
            <person name="Tamura T."/>
        </authorList>
    </citation>
    <scope>NUCLEOTIDE SEQUENCE</scope>
    <source>
        <strain evidence="2">NBRC 107569</strain>
    </source>
</reference>
<feature type="domain" description="HNH nuclease" evidence="1">
    <location>
        <begin position="212"/>
        <end position="261"/>
    </location>
</feature>
<dbReference type="Pfam" id="PF13391">
    <property type="entry name" value="HNH_2"/>
    <property type="match status" value="1"/>
</dbReference>
<name>A0A8J3R8M2_9ACTN</name>
<sequence>MGTIAGVKAYVGVTDAGWYRFLAARPDLTEVNFWRPSSGREFRAIDHGEPFFFKTHHPHNRVVGGGFFSGFAPLPVSEAWELFGQGNGAASLVEMRQRVGKYRTQPMALGEDPVIGCVIIRDVFFFPDDRIAGPPPDFAPNIVQGKSYDLASHPAAGYFHDLLGRIGIGVELDLSEPWHRDGPVFGDPRLAPRRLGQQAFQAVVLHAYERRCAITGDRIRPVLQAAHIRPVADGGEHRLDNGLLLRSDVHTLFDRGYLAVDPRHRLVVSPRLREEFGNGEEFYRRAGQEINVPDRPRDRPDREALEWHLDEVFLRS</sequence>
<dbReference type="CDD" id="cd00085">
    <property type="entry name" value="HNHc"/>
    <property type="match status" value="1"/>
</dbReference>
<dbReference type="Proteomes" id="UP000610966">
    <property type="component" value="Unassembled WGS sequence"/>
</dbReference>
<proteinExistence type="predicted"/>
<dbReference type="InterPro" id="IPR003615">
    <property type="entry name" value="HNH_nuc"/>
</dbReference>
<dbReference type="AlphaFoldDB" id="A0A8J3R8M2"/>
<protein>
    <recommendedName>
        <fullName evidence="1">HNH nuclease domain-containing protein</fullName>
    </recommendedName>
</protein>
<keyword evidence="3" id="KW-1185">Reference proteome</keyword>
<organism evidence="2 3">
    <name type="scientific">Sphaerimonospora thailandensis</name>
    <dbReference type="NCBI Taxonomy" id="795644"/>
    <lineage>
        <taxon>Bacteria</taxon>
        <taxon>Bacillati</taxon>
        <taxon>Actinomycetota</taxon>
        <taxon>Actinomycetes</taxon>
        <taxon>Streptosporangiales</taxon>
        <taxon>Streptosporangiaceae</taxon>
        <taxon>Sphaerimonospora</taxon>
    </lineage>
</organism>
<evidence type="ECO:0000313" key="2">
    <source>
        <dbReference type="EMBL" id="GIH69771.1"/>
    </source>
</evidence>
<comment type="caution">
    <text evidence="2">The sequence shown here is derived from an EMBL/GenBank/DDBJ whole genome shotgun (WGS) entry which is preliminary data.</text>
</comment>
<evidence type="ECO:0000259" key="1">
    <source>
        <dbReference type="Pfam" id="PF13391"/>
    </source>
</evidence>